<name>A0ABP1QH43_9HEXA</name>
<dbReference type="InterPro" id="IPR040210">
    <property type="entry name" value="Cep85/Cep85L"/>
</dbReference>
<keyword evidence="3" id="KW-1185">Reference proteome</keyword>
<sequence>MSRTPKTANGDLHDLRYRISQLEHLFVNASLNSSLTPSSLPSSELRSLQTQHGLIERISDLEGLLAASELENQNLRQSIAVLEMDKKRDDVILLEKLYAKDKEVQRLQNERSLLETKLGKSERMIENVKGYINTLPAQDEVDEAKDVIVRLESDNHVLNQKVDALERHLKEQQKELIEKSNLIEEQIVRLEEIRPLEEAQTTILRRAEEGSLDFQDEKNIKELITIQKAQLLRSAKLITSLREKLTQCQNEKGDLQEKLSCQGRDIEKLQEELLVIQLTMEKTTQKVKSLEQEKLSLLEEKSQLQTMLEERETFIKQRDTQFSNILRLVTEIDLCVNDVGKLVELGESIVKGEDPPVTSLLGLSDELEMHLQSLESGGDEVDHLNPSHSGSFSKGESSSLVTKYLASLNHGATSCNEFSLGDMEWALDRIKKIRDMRQNIGFIRDQINDLYTEMLGGKVEGCAVQ</sequence>
<dbReference type="Proteomes" id="UP001642540">
    <property type="component" value="Unassembled WGS sequence"/>
</dbReference>
<protein>
    <submittedName>
        <fullName evidence="2">Uncharacterized protein</fullName>
    </submittedName>
</protein>
<evidence type="ECO:0000313" key="2">
    <source>
        <dbReference type="EMBL" id="CAL8102125.1"/>
    </source>
</evidence>
<dbReference type="PANTHER" id="PTHR31075:SF4">
    <property type="entry name" value="CENTROSOMAL PROTEIN OF 85 KDA"/>
    <property type="match status" value="1"/>
</dbReference>
<accession>A0ABP1QH43</accession>
<gene>
    <name evidence="2" type="ORF">ODALV1_LOCUS11055</name>
</gene>
<dbReference type="PANTHER" id="PTHR31075">
    <property type="entry name" value="CENTROSOMAL PROTEIN OF 85 KDA"/>
    <property type="match status" value="1"/>
</dbReference>
<keyword evidence="1" id="KW-0175">Coiled coil</keyword>
<comment type="caution">
    <text evidence="2">The sequence shown here is derived from an EMBL/GenBank/DDBJ whole genome shotgun (WGS) entry which is preliminary data.</text>
</comment>
<feature type="coiled-coil region" evidence="1">
    <location>
        <begin position="58"/>
        <end position="193"/>
    </location>
</feature>
<proteinExistence type="predicted"/>
<evidence type="ECO:0000313" key="3">
    <source>
        <dbReference type="Proteomes" id="UP001642540"/>
    </source>
</evidence>
<feature type="coiled-coil region" evidence="1">
    <location>
        <begin position="238"/>
        <end position="310"/>
    </location>
</feature>
<organism evidence="2 3">
    <name type="scientific">Orchesella dallaii</name>
    <dbReference type="NCBI Taxonomy" id="48710"/>
    <lineage>
        <taxon>Eukaryota</taxon>
        <taxon>Metazoa</taxon>
        <taxon>Ecdysozoa</taxon>
        <taxon>Arthropoda</taxon>
        <taxon>Hexapoda</taxon>
        <taxon>Collembola</taxon>
        <taxon>Entomobryomorpha</taxon>
        <taxon>Entomobryoidea</taxon>
        <taxon>Orchesellidae</taxon>
        <taxon>Orchesellinae</taxon>
        <taxon>Orchesella</taxon>
    </lineage>
</organism>
<evidence type="ECO:0000256" key="1">
    <source>
        <dbReference type="SAM" id="Coils"/>
    </source>
</evidence>
<dbReference type="EMBL" id="CAXLJM020000033">
    <property type="protein sequence ID" value="CAL8102125.1"/>
    <property type="molecule type" value="Genomic_DNA"/>
</dbReference>
<reference evidence="2 3" key="1">
    <citation type="submission" date="2024-08" db="EMBL/GenBank/DDBJ databases">
        <authorList>
            <person name="Cucini C."/>
            <person name="Frati F."/>
        </authorList>
    </citation>
    <scope>NUCLEOTIDE SEQUENCE [LARGE SCALE GENOMIC DNA]</scope>
</reference>